<proteinExistence type="predicted"/>
<evidence type="ECO:0000313" key="3">
    <source>
        <dbReference type="EMBL" id="QCY70302.1"/>
    </source>
</evidence>
<gene>
    <name evidence="3" type="ORF">FHG64_13310</name>
</gene>
<dbReference type="KEGG" id="afla:FHG64_13310"/>
<evidence type="ECO:0000259" key="2">
    <source>
        <dbReference type="Pfam" id="PF02627"/>
    </source>
</evidence>
<dbReference type="PANTHER" id="PTHR33570">
    <property type="entry name" value="4-CARBOXYMUCONOLACTONE DECARBOXYLASE FAMILY PROTEIN"/>
    <property type="match status" value="1"/>
</dbReference>
<dbReference type="EMBL" id="CP040812">
    <property type="protein sequence ID" value="QCY70302.1"/>
    <property type="molecule type" value="Genomic_DNA"/>
</dbReference>
<feature type="chain" id="PRO_5023140166" evidence="1">
    <location>
        <begin position="28"/>
        <end position="245"/>
    </location>
</feature>
<dbReference type="AlphaFoldDB" id="A0A5B7X6D9"/>
<evidence type="ECO:0000256" key="1">
    <source>
        <dbReference type="SAM" id="SignalP"/>
    </source>
</evidence>
<sequence length="245" mass="26928">MKEFSRKIILTLLVGMMSLGITTNAQQQGTTTEKALSLKQQSIVSIAALTATGNLEDLKPALNDGLDAGLTINEIQEIIIHLYAYAGFPRSIHGLQTFMTVLDERKAKGLNDKVGPEASTVTNNRSKYVRGKENLEKLTGKPLEGPNKGYAAFAPTIEVFLKEHLFADIFERDVLNYQQRELVTVSVLAALGGVEPFMRSHMDIALYQGVTSGQLEHLVDLIEENIGEKEADAAEQVLEELLKSK</sequence>
<evidence type="ECO:0000313" key="4">
    <source>
        <dbReference type="Proteomes" id="UP000309016"/>
    </source>
</evidence>
<accession>A0A5B7X6D9</accession>
<feature type="signal peptide" evidence="1">
    <location>
        <begin position="1"/>
        <end position="27"/>
    </location>
</feature>
<keyword evidence="4" id="KW-1185">Reference proteome</keyword>
<organism evidence="3 4">
    <name type="scientific">Antarcticibacterium flavum</name>
    <dbReference type="NCBI Taxonomy" id="2058175"/>
    <lineage>
        <taxon>Bacteria</taxon>
        <taxon>Pseudomonadati</taxon>
        <taxon>Bacteroidota</taxon>
        <taxon>Flavobacteriia</taxon>
        <taxon>Flavobacteriales</taxon>
        <taxon>Flavobacteriaceae</taxon>
        <taxon>Antarcticibacterium</taxon>
    </lineage>
</organism>
<dbReference type="InterPro" id="IPR029032">
    <property type="entry name" value="AhpD-like"/>
</dbReference>
<dbReference type="GO" id="GO:0051920">
    <property type="term" value="F:peroxiredoxin activity"/>
    <property type="evidence" value="ECO:0007669"/>
    <property type="project" value="InterPro"/>
</dbReference>
<feature type="domain" description="Carboxymuconolactone decarboxylase-like" evidence="2">
    <location>
        <begin position="161"/>
        <end position="239"/>
    </location>
</feature>
<dbReference type="Pfam" id="PF02627">
    <property type="entry name" value="CMD"/>
    <property type="match status" value="2"/>
</dbReference>
<dbReference type="OrthoDB" id="9812754at2"/>
<keyword evidence="1" id="KW-0732">Signal</keyword>
<dbReference type="InterPro" id="IPR052512">
    <property type="entry name" value="4CMD/NDH-1_regulator"/>
</dbReference>
<dbReference type="SUPFAM" id="SSF69118">
    <property type="entry name" value="AhpD-like"/>
    <property type="match status" value="1"/>
</dbReference>
<feature type="domain" description="Carboxymuconolactone decarboxylase-like" evidence="2">
    <location>
        <begin position="29"/>
        <end position="95"/>
    </location>
</feature>
<dbReference type="PANTHER" id="PTHR33570:SF2">
    <property type="entry name" value="CARBOXYMUCONOLACTONE DECARBOXYLASE-LIKE DOMAIN-CONTAINING PROTEIN"/>
    <property type="match status" value="1"/>
</dbReference>
<dbReference type="InterPro" id="IPR003779">
    <property type="entry name" value="CMD-like"/>
</dbReference>
<protein>
    <submittedName>
        <fullName evidence="3">Carboxymuconolactone decarboxylase</fullName>
    </submittedName>
</protein>
<dbReference type="Gene3D" id="1.20.1290.10">
    <property type="entry name" value="AhpD-like"/>
    <property type="match status" value="1"/>
</dbReference>
<dbReference type="Proteomes" id="UP000309016">
    <property type="component" value="Chromosome"/>
</dbReference>
<dbReference type="RefSeq" id="WP_139066864.1">
    <property type="nucleotide sequence ID" value="NZ_CP040812.1"/>
</dbReference>
<reference evidence="3 4" key="1">
    <citation type="submission" date="2019-06" db="EMBL/GenBank/DDBJ databases">
        <title>Complete genome sequence of Antarcticibacterium flavum KCTC 52984T from an Antarctic marine sediment.</title>
        <authorList>
            <person name="Lee Y.M."/>
            <person name="Shin S.C."/>
        </authorList>
    </citation>
    <scope>NUCLEOTIDE SEQUENCE [LARGE SCALE GENOMIC DNA]</scope>
    <source>
        <strain evidence="3 4">KCTC 52984</strain>
    </source>
</reference>
<name>A0A5B7X6D9_9FLAO</name>